<organism evidence="2 3">
    <name type="scientific">Sphaerobolus stellatus (strain SS14)</name>
    <dbReference type="NCBI Taxonomy" id="990650"/>
    <lineage>
        <taxon>Eukaryota</taxon>
        <taxon>Fungi</taxon>
        <taxon>Dikarya</taxon>
        <taxon>Basidiomycota</taxon>
        <taxon>Agaricomycotina</taxon>
        <taxon>Agaricomycetes</taxon>
        <taxon>Phallomycetidae</taxon>
        <taxon>Geastrales</taxon>
        <taxon>Sphaerobolaceae</taxon>
        <taxon>Sphaerobolus</taxon>
    </lineage>
</organism>
<dbReference type="SUPFAM" id="SSF50985">
    <property type="entry name" value="RCC1/BLIP-II"/>
    <property type="match status" value="1"/>
</dbReference>
<evidence type="ECO:0000313" key="2">
    <source>
        <dbReference type="EMBL" id="KIJ38446.1"/>
    </source>
</evidence>
<evidence type="ECO:0000313" key="3">
    <source>
        <dbReference type="Proteomes" id="UP000054279"/>
    </source>
</evidence>
<proteinExistence type="predicted"/>
<dbReference type="HOGENOM" id="CLU_2321881_0_0_1"/>
<reference evidence="2 3" key="1">
    <citation type="submission" date="2014-06" db="EMBL/GenBank/DDBJ databases">
        <title>Evolutionary Origins and Diversification of the Mycorrhizal Mutualists.</title>
        <authorList>
            <consortium name="DOE Joint Genome Institute"/>
            <consortium name="Mycorrhizal Genomics Consortium"/>
            <person name="Kohler A."/>
            <person name="Kuo A."/>
            <person name="Nagy L.G."/>
            <person name="Floudas D."/>
            <person name="Copeland A."/>
            <person name="Barry K.W."/>
            <person name="Cichocki N."/>
            <person name="Veneault-Fourrey C."/>
            <person name="LaButti K."/>
            <person name="Lindquist E.A."/>
            <person name="Lipzen A."/>
            <person name="Lundell T."/>
            <person name="Morin E."/>
            <person name="Murat C."/>
            <person name="Riley R."/>
            <person name="Ohm R."/>
            <person name="Sun H."/>
            <person name="Tunlid A."/>
            <person name="Henrissat B."/>
            <person name="Grigoriev I.V."/>
            <person name="Hibbett D.S."/>
            <person name="Martin F."/>
        </authorList>
    </citation>
    <scope>NUCLEOTIDE SEQUENCE [LARGE SCALE GENOMIC DNA]</scope>
    <source>
        <strain evidence="2 3">SS14</strain>
    </source>
</reference>
<dbReference type="Pfam" id="PF00415">
    <property type="entry name" value="RCC1"/>
    <property type="match status" value="1"/>
</dbReference>
<feature type="repeat" description="RCC1" evidence="1">
    <location>
        <begin position="25"/>
        <end position="94"/>
    </location>
</feature>
<sequence length="99" mass="10742">MKRLVAGLHRAVAIVDVFFEDHTDSLVIGWGASRHGQLGDISVPQNPAKGKRKAAFKIPEYISSPIIIRLPDGNSSTITGVSVGSTHTFYFYPLGCFLV</sequence>
<dbReference type="AlphaFoldDB" id="A0A0C9VLL2"/>
<dbReference type="EMBL" id="KN837160">
    <property type="protein sequence ID" value="KIJ38446.1"/>
    <property type="molecule type" value="Genomic_DNA"/>
</dbReference>
<dbReference type="Proteomes" id="UP000054279">
    <property type="component" value="Unassembled WGS sequence"/>
</dbReference>
<dbReference type="Gene3D" id="2.130.10.30">
    <property type="entry name" value="Regulator of chromosome condensation 1/beta-lactamase-inhibitor protein II"/>
    <property type="match status" value="1"/>
</dbReference>
<dbReference type="InterPro" id="IPR000408">
    <property type="entry name" value="Reg_chr_condens"/>
</dbReference>
<accession>A0A0C9VLL2</accession>
<dbReference type="InterPro" id="IPR009091">
    <property type="entry name" value="RCC1/BLIP-II"/>
</dbReference>
<evidence type="ECO:0000256" key="1">
    <source>
        <dbReference type="PROSITE-ProRule" id="PRU00235"/>
    </source>
</evidence>
<keyword evidence="3" id="KW-1185">Reference proteome</keyword>
<gene>
    <name evidence="2" type="ORF">M422DRAFT_33241</name>
</gene>
<dbReference type="PROSITE" id="PS50012">
    <property type="entry name" value="RCC1_3"/>
    <property type="match status" value="1"/>
</dbReference>
<dbReference type="OrthoDB" id="5370059at2759"/>
<protein>
    <submittedName>
        <fullName evidence="2">Unplaced genomic scaffold SPHSTscaffold_85, whole genome shotgun sequence</fullName>
    </submittedName>
</protein>
<name>A0A0C9VLL2_SPHS4</name>